<dbReference type="HOGENOM" id="CLU_050665_0_0_9"/>
<accession>A0A097AQZ9</accession>
<keyword evidence="1" id="KW-0812">Transmembrane</keyword>
<reference evidence="3" key="1">
    <citation type="journal article" date="2015" name="Genome Announc.">
        <title>Whole-Genome Sequences of 80 Environmental and Clinical Isolates of Burkholderia pseudomallei.</title>
        <authorList>
            <person name="Johnson S.L."/>
            <person name="Baker A.L."/>
            <person name="Chain P.S."/>
            <person name="Currie B.J."/>
            <person name="Daligault H.E."/>
            <person name="Davenport K.W."/>
            <person name="Davis C.B."/>
            <person name="Inglis T.J."/>
            <person name="Kaestli M."/>
            <person name="Koren S."/>
            <person name="Mayo M."/>
            <person name="Merritt A.J."/>
            <person name="Price E.P."/>
            <person name="Sarovich D.S."/>
            <person name="Warner J."/>
            <person name="Rosovitz M.J."/>
        </authorList>
    </citation>
    <scope>NUCLEOTIDE SEQUENCE [LARGE SCALE GENOMIC DNA]</scope>
    <source>
        <strain evidence="3">DSM 2030</strain>
    </source>
</reference>
<dbReference type="STRING" id="2325.TKV_c10770"/>
<protein>
    <submittedName>
        <fullName evidence="2">Uncharacterized protein</fullName>
    </submittedName>
</protein>
<sequence>MKLKKILKWSIISLIFELGFLYYINNYFLVDSTFIKTEKVFGDTKLPHTIEITVPYGAKDIKISYDGEYISYIENGKLHIISTKTSKVVKQIKVEEKNTDYYTWLTDRNRILYFLRERYGHGIRINLEAYDVDNSLNNTVNKAIYLPDKSFVSYMTLSPLTNMIYIKVNTPLGDRLYQVNIMSEIRRMYLPVKKILKMVETQKKDNLVYQSSNNIIHVIRDGKKDTYLSTKKYVLIGIDGNDNVYIGSLNNKKQVTNLYYGHVDKPLREWKKITLMREENPQNIIIIPKDDSLGFIRDNEVENLESGIVVKGYGKIIDVNKSYIVYRNKDKIILKAY</sequence>
<evidence type="ECO:0000313" key="3">
    <source>
        <dbReference type="Proteomes" id="UP000029669"/>
    </source>
</evidence>
<feature type="transmembrane region" description="Helical" evidence="1">
    <location>
        <begin position="7"/>
        <end position="24"/>
    </location>
</feature>
<dbReference type="EMBL" id="CP009170">
    <property type="protein sequence ID" value="AIS52251.1"/>
    <property type="molecule type" value="Genomic_DNA"/>
</dbReference>
<dbReference type="OrthoDB" id="1630871at2"/>
<keyword evidence="1" id="KW-0472">Membrane</keyword>
<dbReference type="eggNOG" id="COG3391">
    <property type="taxonomic scope" value="Bacteria"/>
</dbReference>
<dbReference type="Proteomes" id="UP000029669">
    <property type="component" value="Chromosome"/>
</dbReference>
<organism evidence="2 3">
    <name type="scientific">Thermoanaerobacter kivui</name>
    <name type="common">Acetogenium kivui</name>
    <dbReference type="NCBI Taxonomy" id="2325"/>
    <lineage>
        <taxon>Bacteria</taxon>
        <taxon>Bacillati</taxon>
        <taxon>Bacillota</taxon>
        <taxon>Clostridia</taxon>
        <taxon>Thermoanaerobacterales</taxon>
        <taxon>Thermoanaerobacteraceae</taxon>
        <taxon>Thermoanaerobacter</taxon>
    </lineage>
</organism>
<proteinExistence type="predicted"/>
<name>A0A097AQZ9_THEKI</name>
<keyword evidence="1" id="KW-1133">Transmembrane helix</keyword>
<dbReference type="SUPFAM" id="SSF82171">
    <property type="entry name" value="DPP6 N-terminal domain-like"/>
    <property type="match status" value="1"/>
</dbReference>
<evidence type="ECO:0000313" key="2">
    <source>
        <dbReference type="EMBL" id="AIS52251.1"/>
    </source>
</evidence>
<keyword evidence="3" id="KW-1185">Reference proteome</keyword>
<gene>
    <name evidence="2" type="ORF">TKV_c10770</name>
</gene>
<dbReference type="KEGG" id="tki:TKV_c10770"/>
<evidence type="ECO:0000256" key="1">
    <source>
        <dbReference type="SAM" id="Phobius"/>
    </source>
</evidence>
<dbReference type="RefSeq" id="WP_049685031.1">
    <property type="nucleotide sequence ID" value="NZ_CP009170.1"/>
</dbReference>
<dbReference type="AlphaFoldDB" id="A0A097AQZ9"/>